<feature type="transmembrane region" description="Helical" evidence="2">
    <location>
        <begin position="243"/>
        <end position="266"/>
    </location>
</feature>
<reference evidence="3" key="2">
    <citation type="journal article" date="2021" name="PeerJ">
        <title>Extensive microbial diversity within the chicken gut microbiome revealed by metagenomics and culture.</title>
        <authorList>
            <person name="Gilroy R."/>
            <person name="Ravi A."/>
            <person name="Getino M."/>
            <person name="Pursley I."/>
            <person name="Horton D.L."/>
            <person name="Alikhan N.F."/>
            <person name="Baker D."/>
            <person name="Gharbi K."/>
            <person name="Hall N."/>
            <person name="Watson M."/>
            <person name="Adriaenssens E.M."/>
            <person name="Foster-Nyarko E."/>
            <person name="Jarju S."/>
            <person name="Secka A."/>
            <person name="Antonio M."/>
            <person name="Oren A."/>
            <person name="Chaudhuri R.R."/>
            <person name="La Ragione R."/>
            <person name="Hildebrand F."/>
            <person name="Pallen M.J."/>
        </authorList>
    </citation>
    <scope>NUCLEOTIDE SEQUENCE</scope>
    <source>
        <strain evidence="3">CHK195-12923</strain>
    </source>
</reference>
<sequence>MAEERLIDDNTDRDKDKKYRFRINEDGEEELEIAEDEQPQEDETDEALYDTGMEVPEFTSDDEEAATMTPEQLFLARKKEEEEQEESVKKAAELIAKARALADEGQTEYALITLDSAQKERPDSADIYPLKLSLLTDGYKNFGHLEECVSVAEKLAKYSSEADRAQISAVFGPQILTEQERVEEENKRLRAENEQKKEERRQRFSGQRRRAVRNLLFAVVPFIGLLIAACVLSGTMYSDESGTLFVVTIVLFGLAGVALIASVLLCRPLARAVRRIRLNKSDSSTALGRECTAGEERATLLRRLYSYVYYVNTITSVDAKGEVETDITEAPVSDKD</sequence>
<accession>A0A9D1SJ57</accession>
<comment type="caution">
    <text evidence="3">The sequence shown here is derived from an EMBL/GenBank/DDBJ whole genome shotgun (WGS) entry which is preliminary data.</text>
</comment>
<dbReference type="EMBL" id="DVNE01000060">
    <property type="protein sequence ID" value="HIU62121.1"/>
    <property type="molecule type" value="Genomic_DNA"/>
</dbReference>
<evidence type="ECO:0000256" key="1">
    <source>
        <dbReference type="SAM" id="MobiDB-lite"/>
    </source>
</evidence>
<feature type="region of interest" description="Disordered" evidence="1">
    <location>
        <begin position="1"/>
        <end position="47"/>
    </location>
</feature>
<feature type="compositionally biased region" description="Basic and acidic residues" evidence="1">
    <location>
        <begin position="1"/>
        <end position="25"/>
    </location>
</feature>
<gene>
    <name evidence="3" type="ORF">IAB69_05700</name>
</gene>
<proteinExistence type="predicted"/>
<feature type="region of interest" description="Disordered" evidence="1">
    <location>
        <begin position="182"/>
        <end position="204"/>
    </location>
</feature>
<organism evidence="3 4">
    <name type="scientific">Candidatus Coproplasma excrementigallinarum</name>
    <dbReference type="NCBI Taxonomy" id="2840747"/>
    <lineage>
        <taxon>Bacteria</taxon>
        <taxon>Bacillati</taxon>
        <taxon>Bacillota</taxon>
        <taxon>Clostridia</taxon>
        <taxon>Eubacteriales</taxon>
        <taxon>Candidatus Coproplasma</taxon>
    </lineage>
</organism>
<keyword evidence="2" id="KW-1133">Transmembrane helix</keyword>
<name>A0A9D1SJ57_9FIRM</name>
<dbReference type="Proteomes" id="UP000824110">
    <property type="component" value="Unassembled WGS sequence"/>
</dbReference>
<protein>
    <recommendedName>
        <fullName evidence="5">Tetratricopeptide repeat protein</fullName>
    </recommendedName>
</protein>
<dbReference type="AlphaFoldDB" id="A0A9D1SJ57"/>
<evidence type="ECO:0000256" key="2">
    <source>
        <dbReference type="SAM" id="Phobius"/>
    </source>
</evidence>
<feature type="transmembrane region" description="Helical" evidence="2">
    <location>
        <begin position="215"/>
        <end position="237"/>
    </location>
</feature>
<reference evidence="3" key="1">
    <citation type="submission" date="2020-10" db="EMBL/GenBank/DDBJ databases">
        <authorList>
            <person name="Gilroy R."/>
        </authorList>
    </citation>
    <scope>NUCLEOTIDE SEQUENCE</scope>
    <source>
        <strain evidence="3">CHK195-12923</strain>
    </source>
</reference>
<feature type="compositionally biased region" description="Basic and acidic residues" evidence="1">
    <location>
        <begin position="182"/>
        <end position="202"/>
    </location>
</feature>
<keyword evidence="2" id="KW-0812">Transmembrane</keyword>
<evidence type="ECO:0008006" key="5">
    <source>
        <dbReference type="Google" id="ProtNLM"/>
    </source>
</evidence>
<evidence type="ECO:0000313" key="4">
    <source>
        <dbReference type="Proteomes" id="UP000824110"/>
    </source>
</evidence>
<evidence type="ECO:0000313" key="3">
    <source>
        <dbReference type="EMBL" id="HIU62121.1"/>
    </source>
</evidence>
<keyword evidence="2" id="KW-0472">Membrane</keyword>
<feature type="compositionally biased region" description="Acidic residues" evidence="1">
    <location>
        <begin position="26"/>
        <end position="47"/>
    </location>
</feature>